<sequence>MLVVDDHPDFRAAASALLAAEGFEVVGVAASGQEAVVVISALQPDVVLLDIRLPDLDGFAVAAQIAELADPPAVVLVSSRGAGTYGPRLGRAAAVGFMAKSELSGAALRRLLDGSPRAPA</sequence>
<dbReference type="Gene3D" id="3.40.50.2300">
    <property type="match status" value="1"/>
</dbReference>
<evidence type="ECO:0000256" key="1">
    <source>
        <dbReference type="ARBA" id="ARBA00022553"/>
    </source>
</evidence>
<evidence type="ECO:0000259" key="3">
    <source>
        <dbReference type="PROSITE" id="PS50110"/>
    </source>
</evidence>
<dbReference type="InterPro" id="IPR050595">
    <property type="entry name" value="Bact_response_regulator"/>
</dbReference>
<dbReference type="CDD" id="cd17535">
    <property type="entry name" value="REC_NarL-like"/>
    <property type="match status" value="1"/>
</dbReference>
<dbReference type="SUPFAM" id="SSF52172">
    <property type="entry name" value="CheY-like"/>
    <property type="match status" value="1"/>
</dbReference>
<dbReference type="SMART" id="SM00448">
    <property type="entry name" value="REC"/>
    <property type="match status" value="1"/>
</dbReference>
<protein>
    <submittedName>
        <fullName evidence="4">Response regulator receiver domain-containing protein</fullName>
    </submittedName>
</protein>
<dbReference type="InterPro" id="IPR058245">
    <property type="entry name" value="NreC/VraR/RcsB-like_REC"/>
</dbReference>
<keyword evidence="1 2" id="KW-0597">Phosphoprotein</keyword>
<dbReference type="InterPro" id="IPR001789">
    <property type="entry name" value="Sig_transdc_resp-reg_receiver"/>
</dbReference>
<feature type="domain" description="Response regulatory" evidence="3">
    <location>
        <begin position="1"/>
        <end position="115"/>
    </location>
</feature>
<dbReference type="Pfam" id="PF00072">
    <property type="entry name" value="Response_reg"/>
    <property type="match status" value="1"/>
</dbReference>
<name>A0A4R2J273_9ACTN</name>
<feature type="modified residue" description="4-aspartylphosphate" evidence="2">
    <location>
        <position position="50"/>
    </location>
</feature>
<dbReference type="PANTHER" id="PTHR44591:SF3">
    <property type="entry name" value="RESPONSE REGULATORY DOMAIN-CONTAINING PROTEIN"/>
    <property type="match status" value="1"/>
</dbReference>
<dbReference type="PROSITE" id="PS50110">
    <property type="entry name" value="RESPONSE_REGULATORY"/>
    <property type="match status" value="1"/>
</dbReference>
<dbReference type="PANTHER" id="PTHR44591">
    <property type="entry name" value="STRESS RESPONSE REGULATOR PROTEIN 1"/>
    <property type="match status" value="1"/>
</dbReference>
<accession>A0A4R2J273</accession>
<dbReference type="AlphaFoldDB" id="A0A4R2J273"/>
<evidence type="ECO:0000313" key="4">
    <source>
        <dbReference type="EMBL" id="TCO52004.1"/>
    </source>
</evidence>
<gene>
    <name evidence="4" type="ORF">EV646_1011000</name>
</gene>
<dbReference type="EMBL" id="SLWR01000001">
    <property type="protein sequence ID" value="TCO52004.1"/>
    <property type="molecule type" value="Genomic_DNA"/>
</dbReference>
<dbReference type="InterPro" id="IPR011006">
    <property type="entry name" value="CheY-like_superfamily"/>
</dbReference>
<keyword evidence="5" id="KW-1185">Reference proteome</keyword>
<dbReference type="GO" id="GO:0000160">
    <property type="term" value="P:phosphorelay signal transduction system"/>
    <property type="evidence" value="ECO:0007669"/>
    <property type="project" value="InterPro"/>
</dbReference>
<dbReference type="OrthoDB" id="7352332at2"/>
<evidence type="ECO:0000256" key="2">
    <source>
        <dbReference type="PROSITE-ProRule" id="PRU00169"/>
    </source>
</evidence>
<organism evidence="4 5">
    <name type="scientific">Kribbella antiqua</name>
    <dbReference type="NCBI Taxonomy" id="2512217"/>
    <lineage>
        <taxon>Bacteria</taxon>
        <taxon>Bacillati</taxon>
        <taxon>Actinomycetota</taxon>
        <taxon>Actinomycetes</taxon>
        <taxon>Propionibacteriales</taxon>
        <taxon>Kribbellaceae</taxon>
        <taxon>Kribbella</taxon>
    </lineage>
</organism>
<comment type="caution">
    <text evidence="4">The sequence shown here is derived from an EMBL/GenBank/DDBJ whole genome shotgun (WGS) entry which is preliminary data.</text>
</comment>
<dbReference type="Proteomes" id="UP000295573">
    <property type="component" value="Unassembled WGS sequence"/>
</dbReference>
<reference evidence="4 5" key="1">
    <citation type="journal article" date="2015" name="Stand. Genomic Sci.">
        <title>Genomic Encyclopedia of Bacterial and Archaeal Type Strains, Phase III: the genomes of soil and plant-associated and newly described type strains.</title>
        <authorList>
            <person name="Whitman W.B."/>
            <person name="Woyke T."/>
            <person name="Klenk H.P."/>
            <person name="Zhou Y."/>
            <person name="Lilburn T.G."/>
            <person name="Beck B.J."/>
            <person name="De Vos P."/>
            <person name="Vandamme P."/>
            <person name="Eisen J.A."/>
            <person name="Garrity G."/>
            <person name="Hugenholtz P."/>
            <person name="Kyrpides N.C."/>
        </authorList>
    </citation>
    <scope>NUCLEOTIDE SEQUENCE [LARGE SCALE GENOMIC DNA]</scope>
    <source>
        <strain evidence="4 5">VKM Ac-2541</strain>
    </source>
</reference>
<evidence type="ECO:0000313" key="5">
    <source>
        <dbReference type="Proteomes" id="UP000295573"/>
    </source>
</evidence>
<proteinExistence type="predicted"/>